<evidence type="ECO:0008006" key="3">
    <source>
        <dbReference type="Google" id="ProtNLM"/>
    </source>
</evidence>
<comment type="caution">
    <text evidence="1">The sequence shown here is derived from an EMBL/GenBank/DDBJ whole genome shotgun (WGS) entry which is preliminary data.</text>
</comment>
<name>A0A927GD92_9BACT</name>
<keyword evidence="2" id="KW-1185">Reference proteome</keyword>
<protein>
    <recommendedName>
        <fullName evidence="3">Glycosyltransferase family 4 protein</fullName>
    </recommendedName>
</protein>
<dbReference type="RefSeq" id="WP_191038935.1">
    <property type="nucleotide sequence ID" value="NZ_JACXAA010000003.1"/>
</dbReference>
<accession>A0A927GD92</accession>
<gene>
    <name evidence="1" type="ORF">IC230_10455</name>
</gene>
<organism evidence="1 2">
    <name type="scientific">Spirosoma validum</name>
    <dbReference type="NCBI Taxonomy" id="2771355"/>
    <lineage>
        <taxon>Bacteria</taxon>
        <taxon>Pseudomonadati</taxon>
        <taxon>Bacteroidota</taxon>
        <taxon>Cytophagia</taxon>
        <taxon>Cytophagales</taxon>
        <taxon>Cytophagaceae</taxon>
        <taxon>Spirosoma</taxon>
    </lineage>
</organism>
<reference evidence="1" key="1">
    <citation type="submission" date="2020-09" db="EMBL/GenBank/DDBJ databases">
        <authorList>
            <person name="Kim M.K."/>
        </authorList>
    </citation>
    <scope>NUCLEOTIDE SEQUENCE</scope>
    <source>
        <strain evidence="1">BT704</strain>
    </source>
</reference>
<dbReference type="AlphaFoldDB" id="A0A927GD92"/>
<evidence type="ECO:0000313" key="1">
    <source>
        <dbReference type="EMBL" id="MBD2753311.1"/>
    </source>
</evidence>
<sequence length="353" mass="39378">MNDRHINDKMVDYQDAEGGVELAVFRLPSVWSTSRRFKQAKQWIDNIDPDWLSLQYVPFGFQQKGLPFGLSNYLKQVGSGRKWHIMFHELWVGMDEKAPLKLVGLGRIQRLLIIGLVKALRPLIVHTQTHTYQEYLQKDKIVAFFLPLISNIPIHNPTSIARNPVSIARVTKTFNFVVFGTVHPDALIEQFTTEVFCIAQQENWTVSLTVIGRQSPESDRWLTIWKEKGLVCTVLGEKSAEQVSQILSEATLGLSSTAFAVIEKSGSVAAMLAHGLPVLCIASDWKPRGISIVHPCSGVIEYKNIDLESALRLAEQSTMPVVTVSDIASSLINALQSSTNDLFDIHDLADGIS</sequence>
<proteinExistence type="predicted"/>
<dbReference type="EMBL" id="JACXAA010000003">
    <property type="protein sequence ID" value="MBD2753311.1"/>
    <property type="molecule type" value="Genomic_DNA"/>
</dbReference>
<evidence type="ECO:0000313" key="2">
    <source>
        <dbReference type="Proteomes" id="UP000653797"/>
    </source>
</evidence>
<dbReference type="Proteomes" id="UP000653797">
    <property type="component" value="Unassembled WGS sequence"/>
</dbReference>